<dbReference type="SUPFAM" id="SSF55874">
    <property type="entry name" value="ATPase domain of HSP90 chaperone/DNA topoisomerase II/histidine kinase"/>
    <property type="match status" value="1"/>
</dbReference>
<evidence type="ECO:0000256" key="5">
    <source>
        <dbReference type="ARBA" id="ARBA00022777"/>
    </source>
</evidence>
<dbReference type="PANTHER" id="PTHR34220">
    <property type="entry name" value="SENSOR HISTIDINE KINASE YPDA"/>
    <property type="match status" value="1"/>
</dbReference>
<dbReference type="Pfam" id="PF06580">
    <property type="entry name" value="His_kinase"/>
    <property type="match status" value="1"/>
</dbReference>
<dbReference type="PANTHER" id="PTHR34220:SF7">
    <property type="entry name" value="SENSOR HISTIDINE KINASE YPDA"/>
    <property type="match status" value="1"/>
</dbReference>
<name>A0A3G9IX10_9BACL</name>
<evidence type="ECO:0000256" key="3">
    <source>
        <dbReference type="ARBA" id="ARBA00022553"/>
    </source>
</evidence>
<keyword evidence="6" id="KW-0472">Membrane</keyword>
<dbReference type="InterPro" id="IPR003660">
    <property type="entry name" value="HAMP_dom"/>
</dbReference>
<comment type="subcellular location">
    <subcellularLocation>
        <location evidence="1">Cell membrane</location>
        <topology evidence="1">Multi-pass membrane protein</topology>
    </subcellularLocation>
</comment>
<dbReference type="Pfam" id="PF00672">
    <property type="entry name" value="HAMP"/>
    <property type="match status" value="1"/>
</dbReference>
<dbReference type="EMBL" id="AP019308">
    <property type="protein sequence ID" value="BBH23066.1"/>
    <property type="molecule type" value="Genomic_DNA"/>
</dbReference>
<keyword evidence="2" id="KW-1003">Cell membrane</keyword>
<evidence type="ECO:0000256" key="4">
    <source>
        <dbReference type="ARBA" id="ARBA00022679"/>
    </source>
</evidence>
<evidence type="ECO:0000313" key="8">
    <source>
        <dbReference type="Proteomes" id="UP000275368"/>
    </source>
</evidence>
<dbReference type="Gene3D" id="3.30.565.10">
    <property type="entry name" value="Histidine kinase-like ATPase, C-terminal domain"/>
    <property type="match status" value="1"/>
</dbReference>
<keyword evidence="4" id="KW-0808">Transferase</keyword>
<proteinExistence type="predicted"/>
<keyword evidence="8" id="KW-1185">Reference proteome</keyword>
<dbReference type="RefSeq" id="WP_125662132.1">
    <property type="nucleotide sequence ID" value="NZ_AP019308.1"/>
</dbReference>
<dbReference type="InterPro" id="IPR003594">
    <property type="entry name" value="HATPase_dom"/>
</dbReference>
<evidence type="ECO:0000256" key="6">
    <source>
        <dbReference type="ARBA" id="ARBA00023136"/>
    </source>
</evidence>
<dbReference type="InterPro" id="IPR036890">
    <property type="entry name" value="HATPase_C_sf"/>
</dbReference>
<dbReference type="InterPro" id="IPR010559">
    <property type="entry name" value="Sig_transdc_His_kin_internal"/>
</dbReference>
<dbReference type="GO" id="GO:0005886">
    <property type="term" value="C:plasma membrane"/>
    <property type="evidence" value="ECO:0007669"/>
    <property type="project" value="UniProtKB-SubCell"/>
</dbReference>
<dbReference type="GO" id="GO:0000155">
    <property type="term" value="F:phosphorelay sensor kinase activity"/>
    <property type="evidence" value="ECO:0007669"/>
    <property type="project" value="InterPro"/>
</dbReference>
<keyword evidence="5 7" id="KW-0418">Kinase</keyword>
<dbReference type="PROSITE" id="PS50885">
    <property type="entry name" value="HAMP"/>
    <property type="match status" value="1"/>
</dbReference>
<protein>
    <submittedName>
        <fullName evidence="7">Sensor histidine kinase YesM</fullName>
    </submittedName>
</protein>
<dbReference type="OrthoDB" id="9776552at2"/>
<reference evidence="7 8" key="1">
    <citation type="submission" date="2018-11" db="EMBL/GenBank/DDBJ databases">
        <title>Complete genome sequence of Paenibacillus baekrokdamisoli strain KCTC 33723.</title>
        <authorList>
            <person name="Kang S.W."/>
            <person name="Lee K.C."/>
            <person name="Kim K.K."/>
            <person name="Kim J.S."/>
            <person name="Kim D.S."/>
            <person name="Ko S.H."/>
            <person name="Yang S.H."/>
            <person name="Lee J.S."/>
        </authorList>
    </citation>
    <scope>NUCLEOTIDE SEQUENCE [LARGE SCALE GENOMIC DNA]</scope>
    <source>
        <strain evidence="7 8">KCTC 33723</strain>
    </source>
</reference>
<dbReference type="InterPro" id="IPR050640">
    <property type="entry name" value="Bact_2-comp_sensor_kinase"/>
</dbReference>
<evidence type="ECO:0000313" key="7">
    <source>
        <dbReference type="EMBL" id="BBH23066.1"/>
    </source>
</evidence>
<sequence>MKIQEIYSRLSIKYKILISFYLIILTTSLSLGYYSYYIARQSVMDKVSSANLEIARKISSNLDFLQKDMIGISVSLSVDPAVQTILNSQGSSLKQELGYLNSADVLIGNSLKSITNLVASKSYPIDLILYANDQDFTPFHITNNSTVKVKGFSEIMHTDEYNEALAANGRAVWFVQEKAGRFFSNAKPNIAVGKIIKDLTTLKVIGFLLISINEQMIKDTSSLGLQLDKGSIAITDKDLKVISYAGSEYYSNMIKNQKFIGLTNTDKDGYVFDKISNQEMLVAYSSGNLSGWHVYYAVLTDTLTRKVNSIRTFTAVAILTCIVLSFPIVLWILSSLTTPIYTMLKSMKRFQKGNFDEKVKIVYLDEMGELSLGYNRMITEIKDLIDRAYISQIKEREAELNALQAQINPHFLYNTLDMILMKAERNKESDIADMIYSLSQLFRLSLNRGNTYTIIAREKELIEHYLLLQKIRFKSRLQYEILIDDEILNYKIPKLILQPFVENAIVHGIESLKSNGVLTIKGYLEDGSIKLLVEDNGNGMMQEQLDRLFTPNELTERIDSPAITGGYAIRNVNERLKLAYKDKYTLKFTSEPGKGMTVEITIHDFIRSAT</sequence>
<dbReference type="Pfam" id="PF02518">
    <property type="entry name" value="HATPase_c"/>
    <property type="match status" value="1"/>
</dbReference>
<dbReference type="KEGG" id="pbk:Back11_44110"/>
<evidence type="ECO:0000256" key="2">
    <source>
        <dbReference type="ARBA" id="ARBA00022475"/>
    </source>
</evidence>
<organism evidence="7 8">
    <name type="scientific">Paenibacillus baekrokdamisoli</name>
    <dbReference type="NCBI Taxonomy" id="1712516"/>
    <lineage>
        <taxon>Bacteria</taxon>
        <taxon>Bacillati</taxon>
        <taxon>Bacillota</taxon>
        <taxon>Bacilli</taxon>
        <taxon>Bacillales</taxon>
        <taxon>Paenibacillaceae</taxon>
        <taxon>Paenibacillus</taxon>
    </lineage>
</organism>
<dbReference type="Proteomes" id="UP000275368">
    <property type="component" value="Chromosome"/>
</dbReference>
<dbReference type="CDD" id="cd06225">
    <property type="entry name" value="HAMP"/>
    <property type="match status" value="1"/>
</dbReference>
<dbReference type="Gene3D" id="6.10.340.10">
    <property type="match status" value="1"/>
</dbReference>
<evidence type="ECO:0000256" key="1">
    <source>
        <dbReference type="ARBA" id="ARBA00004651"/>
    </source>
</evidence>
<keyword evidence="3" id="KW-0597">Phosphoprotein</keyword>
<dbReference type="SUPFAM" id="SSF158472">
    <property type="entry name" value="HAMP domain-like"/>
    <property type="match status" value="1"/>
</dbReference>
<accession>A0A3G9IX10</accession>
<dbReference type="AlphaFoldDB" id="A0A3G9IX10"/>
<gene>
    <name evidence="7" type="primary">yesM_7</name>
    <name evidence="7" type="ORF">Back11_44110</name>
</gene>
<dbReference type="SMART" id="SM00304">
    <property type="entry name" value="HAMP"/>
    <property type="match status" value="1"/>
</dbReference>